<gene>
    <name evidence="2" type="ORF">HG537_0G01950</name>
</gene>
<feature type="region of interest" description="Disordered" evidence="1">
    <location>
        <begin position="571"/>
        <end position="594"/>
    </location>
</feature>
<evidence type="ECO:0000313" key="2">
    <source>
        <dbReference type="EMBL" id="QLQ81941.1"/>
    </source>
</evidence>
<feature type="compositionally biased region" description="Polar residues" evidence="1">
    <location>
        <begin position="304"/>
        <end position="320"/>
    </location>
</feature>
<feature type="region of interest" description="Disordered" evidence="1">
    <location>
        <begin position="213"/>
        <end position="289"/>
    </location>
</feature>
<name>A0A7H9HX72_9SACH</name>
<feature type="region of interest" description="Disordered" evidence="1">
    <location>
        <begin position="47"/>
        <end position="136"/>
    </location>
</feature>
<evidence type="ECO:0000313" key="3">
    <source>
        <dbReference type="Proteomes" id="UP000510647"/>
    </source>
</evidence>
<feature type="compositionally biased region" description="Polar residues" evidence="1">
    <location>
        <begin position="222"/>
        <end position="239"/>
    </location>
</feature>
<feature type="compositionally biased region" description="Basic and acidic residues" evidence="1">
    <location>
        <begin position="534"/>
        <end position="549"/>
    </location>
</feature>
<feature type="compositionally biased region" description="Low complexity" evidence="1">
    <location>
        <begin position="515"/>
        <end position="525"/>
    </location>
</feature>
<feature type="region of interest" description="Disordered" evidence="1">
    <location>
        <begin position="411"/>
        <end position="557"/>
    </location>
</feature>
<reference evidence="2 3" key="1">
    <citation type="submission" date="2020-06" db="EMBL/GenBank/DDBJ databases">
        <title>The yeast mating-type switching endonuclease HO is a domesticated member of an unorthodox homing genetic element family.</title>
        <authorList>
            <person name="Coughlan A.Y."/>
            <person name="Lombardi L."/>
            <person name="Braun-Galleani S."/>
            <person name="Martos A.R."/>
            <person name="Galeote V."/>
            <person name="Bigey F."/>
            <person name="Dequin S."/>
            <person name="Byrne K.P."/>
            <person name="Wolfe K.H."/>
        </authorList>
    </citation>
    <scope>NUCLEOTIDE SEQUENCE [LARGE SCALE GENOMIC DNA]</scope>
    <source>
        <strain evidence="2 3">CBS2947</strain>
    </source>
</reference>
<feature type="compositionally biased region" description="Polar residues" evidence="1">
    <location>
        <begin position="79"/>
        <end position="95"/>
    </location>
</feature>
<dbReference type="AlphaFoldDB" id="A0A7H9HX72"/>
<feature type="compositionally biased region" description="Basic residues" evidence="1">
    <location>
        <begin position="252"/>
        <end position="261"/>
    </location>
</feature>
<feature type="compositionally biased region" description="Polar residues" evidence="1">
    <location>
        <begin position="334"/>
        <end position="373"/>
    </location>
</feature>
<evidence type="ECO:0000256" key="1">
    <source>
        <dbReference type="SAM" id="MobiDB-lite"/>
    </source>
</evidence>
<sequence length="684" mass="76419">MVFGMNKRERRVPDLSRYDYHYQNRDDFNRSPRLSAAAAYAASAGAYAPGRSQSMTHSTSQAIKRSVPSRGPARVPKSASGSNYRTYSLRSQGSAQPRRASVASNDAARARNGSNSRTNSITVKTTEIRDPQGRTQSITRRTIRRVNGYEYVETTTTTTQAIPIVDAEKHFDEFSGNYIIQEDDGAEELSEEEQPSQEPRSGHAYAALTEPLRSSGGEVARNSENVRPLDQTSSLSQFSDALEYVPDQSNIRNRRQRKTVRRGAAAGSQKSSQQASQTRKPQPKKALTEKEMYAKAYAIAQQSVYKADDTSSGASAPQSRMRQRTFRDSASVDVGSTISSGSSTKLKSKPNKISSFFQRSGKSQNEIIEQSVPQEIEKPQIKVPKSPLPEAPVVNTKQKLSDEEMYMQALAIAQEKYGQNQKPVPTKPPTEPEQTKPVPMKSSEQTKPELTKPELTKPELTKPELTKPELTKPVPMKPAPEQTHEQAEAIPSEAVQRSNSNIEEQDSDVFERPEATTATKTTTPEANEDAQINEWDRYDMEHPEPEVKKPSNGPKSKIKNMFEKVKQFSIENSGYQPSKESATKTVASEPQPTDEINIIQVTPLERHQSTSSHGASTTRNVQEILENRHFDDQASETSFHRSIKKTIATEPPQQQETVPTEEPIHTNETKRTENKFFKKLFNRS</sequence>
<keyword evidence="3" id="KW-1185">Reference proteome</keyword>
<feature type="region of interest" description="Disordered" evidence="1">
    <location>
        <begin position="647"/>
        <end position="684"/>
    </location>
</feature>
<organism evidence="2 3">
    <name type="scientific">Torulaspora globosa</name>
    <dbReference type="NCBI Taxonomy" id="48254"/>
    <lineage>
        <taxon>Eukaryota</taxon>
        <taxon>Fungi</taxon>
        <taxon>Dikarya</taxon>
        <taxon>Ascomycota</taxon>
        <taxon>Saccharomycotina</taxon>
        <taxon>Saccharomycetes</taxon>
        <taxon>Saccharomycetales</taxon>
        <taxon>Saccharomycetaceae</taxon>
        <taxon>Torulaspora</taxon>
    </lineage>
</organism>
<feature type="region of interest" description="Disordered" evidence="1">
    <location>
        <begin position="304"/>
        <end position="393"/>
    </location>
</feature>
<protein>
    <submittedName>
        <fullName evidence="2">Uncharacterized protein</fullName>
    </submittedName>
</protein>
<feature type="compositionally biased region" description="Polar residues" evidence="1">
    <location>
        <begin position="571"/>
        <end position="591"/>
    </location>
</feature>
<dbReference type="EMBL" id="CP059273">
    <property type="protein sequence ID" value="QLQ81941.1"/>
    <property type="molecule type" value="Genomic_DNA"/>
</dbReference>
<accession>A0A7H9HX72</accession>
<proteinExistence type="predicted"/>
<feature type="compositionally biased region" description="Polar residues" evidence="1">
    <location>
        <begin position="51"/>
        <end position="63"/>
    </location>
</feature>
<feature type="compositionally biased region" description="Low complexity" evidence="1">
    <location>
        <begin position="263"/>
        <end position="277"/>
    </location>
</feature>
<dbReference type="OrthoDB" id="4069015at2759"/>
<feature type="compositionally biased region" description="Basic and acidic residues" evidence="1">
    <location>
        <begin position="662"/>
        <end position="676"/>
    </location>
</feature>
<dbReference type="Proteomes" id="UP000510647">
    <property type="component" value="Chromosome 7"/>
</dbReference>
<feature type="compositionally biased region" description="Polar residues" evidence="1">
    <location>
        <begin position="112"/>
        <end position="125"/>
    </location>
</feature>
<feature type="compositionally biased region" description="Basic and acidic residues" evidence="1">
    <location>
        <begin position="444"/>
        <end position="470"/>
    </location>
</feature>